<evidence type="ECO:0000313" key="2">
    <source>
        <dbReference type="Proteomes" id="UP000805704"/>
    </source>
</evidence>
<name>A0ACB7EUS8_NIBAL</name>
<accession>A0ACB7EUS8</accession>
<proteinExistence type="predicted"/>
<protein>
    <submittedName>
        <fullName evidence="1">Uncharacterized protein</fullName>
    </submittedName>
</protein>
<reference evidence="1" key="1">
    <citation type="submission" date="2020-04" db="EMBL/GenBank/DDBJ databases">
        <title>A chromosome-scale assembly and high-density genetic map of the yellow drum (Nibea albiflora) genome.</title>
        <authorList>
            <person name="Xu D."/>
            <person name="Zhang W."/>
            <person name="Chen R."/>
            <person name="Tan P."/>
            <person name="Wang L."/>
            <person name="Song H."/>
            <person name="Tian L."/>
            <person name="Zhu Q."/>
            <person name="Wang B."/>
        </authorList>
    </citation>
    <scope>NUCLEOTIDE SEQUENCE</scope>
    <source>
        <strain evidence="1">ZJHYS-2018</strain>
    </source>
</reference>
<organism evidence="1 2">
    <name type="scientific">Nibea albiflora</name>
    <name type="common">Yellow drum</name>
    <name type="synonym">Corvina albiflora</name>
    <dbReference type="NCBI Taxonomy" id="240163"/>
    <lineage>
        <taxon>Eukaryota</taxon>
        <taxon>Metazoa</taxon>
        <taxon>Chordata</taxon>
        <taxon>Craniata</taxon>
        <taxon>Vertebrata</taxon>
        <taxon>Euteleostomi</taxon>
        <taxon>Actinopterygii</taxon>
        <taxon>Neopterygii</taxon>
        <taxon>Teleostei</taxon>
        <taxon>Neoteleostei</taxon>
        <taxon>Acanthomorphata</taxon>
        <taxon>Eupercaria</taxon>
        <taxon>Sciaenidae</taxon>
        <taxon>Nibea</taxon>
    </lineage>
</organism>
<comment type="caution">
    <text evidence="1">The sequence shown here is derived from an EMBL/GenBank/DDBJ whole genome shotgun (WGS) entry which is preliminary data.</text>
</comment>
<dbReference type="EMBL" id="CM024810">
    <property type="protein sequence ID" value="KAG8005428.1"/>
    <property type="molecule type" value="Genomic_DNA"/>
</dbReference>
<sequence>MSDQNTNCNLSLCPSVLSVCTCLSLSGHDSQSSDPPKAKSSAKALYGSDEIYFLRSSAKHKKKSQKQRKHFTKTSINSLTDTSQYHVEVRPELCFT</sequence>
<dbReference type="Proteomes" id="UP000805704">
    <property type="component" value="Chromosome 22"/>
</dbReference>
<evidence type="ECO:0000313" key="1">
    <source>
        <dbReference type="EMBL" id="KAG8005428.1"/>
    </source>
</evidence>
<keyword evidence="2" id="KW-1185">Reference proteome</keyword>
<gene>
    <name evidence="1" type="ORF">GBF38_001200</name>
</gene>